<organism evidence="1 2">
    <name type="scientific">Pseudoalteromonas piscicida</name>
    <dbReference type="NCBI Taxonomy" id="43662"/>
    <lineage>
        <taxon>Bacteria</taxon>
        <taxon>Pseudomonadati</taxon>
        <taxon>Pseudomonadota</taxon>
        <taxon>Gammaproteobacteria</taxon>
        <taxon>Alteromonadales</taxon>
        <taxon>Pseudoalteromonadaceae</taxon>
        <taxon>Pseudoalteromonas</taxon>
    </lineage>
</organism>
<dbReference type="RefSeq" id="WP_045962872.1">
    <property type="nucleotide sequence ID" value="NZ_JXXW01000017.1"/>
</dbReference>
<sequence length="265" mass="29287">MKNLIVLALVGIGLSGCISTSTNTDYKSYHSANELSKSRLIARLIDDASQEVEISNDMFKSKGYVEYTKDFFRTIGSTPYGGATVEAPKIAMKSRKTDTSLILDLQMYNVEPIFYAKGEYLLDPISGKLDPSTTVFINTVKRIVGRFSTQIKDSGLDMVIKAIYIGGADNTPLRRPIPFSSKIGSIDETVVVNGQRNVKVVVKNGGFIRSNIELATVRGVAISRAIDHHIAPIKLDKSFKVELSDRVGDEYRFVKLQLQIVEAKK</sequence>
<evidence type="ECO:0000313" key="2">
    <source>
        <dbReference type="Proteomes" id="UP000305423"/>
    </source>
</evidence>
<proteinExistence type="predicted"/>
<protein>
    <submittedName>
        <fullName evidence="1">Uncharacterized protein</fullName>
    </submittedName>
</protein>
<gene>
    <name evidence="1" type="ORF">CWB74_08780</name>
</gene>
<dbReference type="EMBL" id="PNEL01000021">
    <property type="protein sequence ID" value="TMN78345.1"/>
    <property type="molecule type" value="Genomic_DNA"/>
</dbReference>
<reference evidence="2" key="2">
    <citation type="submission" date="2019-06" db="EMBL/GenBank/DDBJ databases">
        <title>Co-occurence of chitin degradation, pigmentation and bioactivity in marine Pseudoalteromonas.</title>
        <authorList>
            <person name="Sonnenschein E.C."/>
            <person name="Bech P.K."/>
        </authorList>
    </citation>
    <scope>NUCLEOTIDE SEQUENCE [LARGE SCALE GENOMIC DNA]</scope>
    <source>
        <strain evidence="2">S1607</strain>
    </source>
</reference>
<dbReference type="PROSITE" id="PS51257">
    <property type="entry name" value="PROKAR_LIPOPROTEIN"/>
    <property type="match status" value="1"/>
</dbReference>
<accession>A0AAQ2EV79</accession>
<comment type="caution">
    <text evidence="1">The sequence shown here is derived from an EMBL/GenBank/DDBJ whole genome shotgun (WGS) entry which is preliminary data.</text>
</comment>
<name>A0AAQ2EV79_PSEO7</name>
<dbReference type="AlphaFoldDB" id="A0AAQ2EV79"/>
<evidence type="ECO:0000313" key="1">
    <source>
        <dbReference type="EMBL" id="TMN78345.1"/>
    </source>
</evidence>
<dbReference type="Proteomes" id="UP000305423">
    <property type="component" value="Unassembled WGS sequence"/>
</dbReference>
<reference evidence="1 2" key="1">
    <citation type="submission" date="2017-12" db="EMBL/GenBank/DDBJ databases">
        <authorList>
            <person name="Paulsen S."/>
            <person name="Gram L.K."/>
        </authorList>
    </citation>
    <scope>NUCLEOTIDE SEQUENCE [LARGE SCALE GENOMIC DNA]</scope>
    <source>
        <strain evidence="1 2">S1607</strain>
    </source>
</reference>